<name>A0ABM3H149_9MYRT</name>
<dbReference type="Pfam" id="PF00314">
    <property type="entry name" value="Thaumatin"/>
    <property type="match status" value="1"/>
</dbReference>
<dbReference type="SUPFAM" id="SSF49870">
    <property type="entry name" value="Osmotin, thaumatin-like protein"/>
    <property type="match status" value="1"/>
</dbReference>
<evidence type="ECO:0000256" key="1">
    <source>
        <dbReference type="SAM" id="MobiDB-lite"/>
    </source>
</evidence>
<organism evidence="2 3">
    <name type="scientific">Rhodamnia argentea</name>
    <dbReference type="NCBI Taxonomy" id="178133"/>
    <lineage>
        <taxon>Eukaryota</taxon>
        <taxon>Viridiplantae</taxon>
        <taxon>Streptophyta</taxon>
        <taxon>Embryophyta</taxon>
        <taxon>Tracheophyta</taxon>
        <taxon>Spermatophyta</taxon>
        <taxon>Magnoliopsida</taxon>
        <taxon>eudicotyledons</taxon>
        <taxon>Gunneridae</taxon>
        <taxon>Pentapetalae</taxon>
        <taxon>rosids</taxon>
        <taxon>malvids</taxon>
        <taxon>Myrtales</taxon>
        <taxon>Myrtaceae</taxon>
        <taxon>Myrtoideae</taxon>
        <taxon>Myrteae</taxon>
        <taxon>Australasian group</taxon>
        <taxon>Rhodamnia</taxon>
    </lineage>
</organism>
<dbReference type="Proteomes" id="UP000827889">
    <property type="component" value="Chromosome 2"/>
</dbReference>
<dbReference type="PROSITE" id="PS51367">
    <property type="entry name" value="THAUMATIN_2"/>
    <property type="match status" value="1"/>
</dbReference>
<dbReference type="Gene3D" id="2.60.110.10">
    <property type="entry name" value="Thaumatin"/>
    <property type="match status" value="1"/>
</dbReference>
<dbReference type="CDD" id="cd09218">
    <property type="entry name" value="TLP-PA"/>
    <property type="match status" value="1"/>
</dbReference>
<protein>
    <submittedName>
        <fullName evidence="3">Thaumatin-like protein 1</fullName>
    </submittedName>
</protein>
<gene>
    <name evidence="3" type="primary">LOC115749016</name>
</gene>
<proteinExistence type="predicted"/>
<evidence type="ECO:0000313" key="3">
    <source>
        <dbReference type="RefSeq" id="XP_048130316.1"/>
    </source>
</evidence>
<feature type="compositionally biased region" description="Low complexity" evidence="1">
    <location>
        <begin position="259"/>
        <end position="268"/>
    </location>
</feature>
<dbReference type="PANTHER" id="PTHR31048">
    <property type="entry name" value="OS03G0233200 PROTEIN"/>
    <property type="match status" value="1"/>
</dbReference>
<evidence type="ECO:0000313" key="2">
    <source>
        <dbReference type="Proteomes" id="UP000827889"/>
    </source>
</evidence>
<sequence length="322" mass="33292">MHPVLSSPSSVRVYVSLVLLYLCRGISGATFTLINRCDFTVWPGVLANAGTAALGSTGFELPPGASRSFQAPPAWSGRFWGRTGCSFDSSTSQGSCATGDCGSGQVECNGAGAAPPATLAEFTVQSGGAQDFYDVSLVDGYNLPMLVDASGGSGTCLSTGCVTDLNQQCPAELRDESGQGCKSACEAFGSPEYCCSGAYGAPDTCKPSIYSQMFKAACPRSYSYAYDDRTSTFTCTGADYAITFCPSLSASKKSAVNGSSNAGTTSGSRPGTTASTESPPDDNPPWLPGFSIGISSGTLLSRCDWTWLLPLVVSLLLCFLHS</sequence>
<dbReference type="InterPro" id="IPR037176">
    <property type="entry name" value="Osmotin/thaumatin-like_sf"/>
</dbReference>
<accession>A0ABM3H149</accession>
<feature type="compositionally biased region" description="Polar residues" evidence="1">
    <location>
        <begin position="269"/>
        <end position="278"/>
    </location>
</feature>
<reference evidence="2" key="1">
    <citation type="submission" date="2025-05" db="UniProtKB">
        <authorList>
            <consortium name="RefSeq"/>
        </authorList>
    </citation>
    <scope>NUCLEOTIDE SEQUENCE [LARGE SCALE GENOMIC DNA]</scope>
</reference>
<keyword evidence="2" id="KW-1185">Reference proteome</keyword>
<feature type="region of interest" description="Disordered" evidence="1">
    <location>
        <begin position="259"/>
        <end position="284"/>
    </location>
</feature>
<dbReference type="SMART" id="SM00205">
    <property type="entry name" value="THN"/>
    <property type="match status" value="1"/>
</dbReference>
<dbReference type="InterPro" id="IPR001938">
    <property type="entry name" value="Thaumatin"/>
</dbReference>
<dbReference type="PRINTS" id="PR00347">
    <property type="entry name" value="THAUMATIN"/>
</dbReference>
<reference evidence="3" key="2">
    <citation type="submission" date="2025-08" db="UniProtKB">
        <authorList>
            <consortium name="RefSeq"/>
        </authorList>
    </citation>
    <scope>IDENTIFICATION</scope>
    <source>
        <tissue evidence="3">Leaf</tissue>
    </source>
</reference>
<dbReference type="GeneID" id="115749016"/>
<dbReference type="RefSeq" id="XP_048130316.1">
    <property type="nucleotide sequence ID" value="XM_048274359.1"/>
</dbReference>